<evidence type="ECO:0000256" key="1">
    <source>
        <dbReference type="SAM" id="Phobius"/>
    </source>
</evidence>
<evidence type="ECO:0000259" key="2">
    <source>
        <dbReference type="Pfam" id="PF13796"/>
    </source>
</evidence>
<keyword evidence="1" id="KW-0472">Membrane</keyword>
<reference evidence="3 4" key="1">
    <citation type="submission" date="2019-06" db="EMBL/GenBank/DDBJ databases">
        <title>Description of Kitasatospora acidophila sp. nov. isolated from pine grove soil, and reclassification of Streptomyces novaecaesareae to Kitasatospora novaeceasareae comb. nov.</title>
        <authorList>
            <person name="Kim M.J."/>
        </authorList>
    </citation>
    <scope>NUCLEOTIDE SEQUENCE [LARGE SCALE GENOMIC DNA]</scope>
    <source>
        <strain evidence="3 4">MMS16-CNU292</strain>
    </source>
</reference>
<dbReference type="AlphaFoldDB" id="A0A540W4R3"/>
<protein>
    <recommendedName>
        <fullName evidence="2">Putative sensor domain-containing protein</fullName>
    </recommendedName>
</protein>
<feature type="transmembrane region" description="Helical" evidence="1">
    <location>
        <begin position="89"/>
        <end position="108"/>
    </location>
</feature>
<proteinExistence type="predicted"/>
<dbReference type="RefSeq" id="WP_141634615.1">
    <property type="nucleotide sequence ID" value="NZ_VIGB01000003.1"/>
</dbReference>
<keyword evidence="1" id="KW-0812">Transmembrane</keyword>
<organism evidence="3 4">
    <name type="scientific">Kitasatospora acidiphila</name>
    <dbReference type="NCBI Taxonomy" id="2567942"/>
    <lineage>
        <taxon>Bacteria</taxon>
        <taxon>Bacillati</taxon>
        <taxon>Actinomycetota</taxon>
        <taxon>Actinomycetes</taxon>
        <taxon>Kitasatosporales</taxon>
        <taxon>Streptomycetaceae</taxon>
        <taxon>Kitasatospora</taxon>
    </lineage>
</organism>
<name>A0A540W4R3_9ACTN</name>
<dbReference type="Proteomes" id="UP000319103">
    <property type="component" value="Unassembled WGS sequence"/>
</dbReference>
<dbReference type="EMBL" id="VIGB01000003">
    <property type="protein sequence ID" value="TQF04021.1"/>
    <property type="molecule type" value="Genomic_DNA"/>
</dbReference>
<accession>A0A540W4R3</accession>
<feature type="transmembrane region" description="Helical" evidence="1">
    <location>
        <begin position="28"/>
        <end position="50"/>
    </location>
</feature>
<dbReference type="Pfam" id="PF13796">
    <property type="entry name" value="Sensor"/>
    <property type="match status" value="1"/>
</dbReference>
<dbReference type="InterPro" id="IPR025828">
    <property type="entry name" value="Put_sensor_dom"/>
</dbReference>
<evidence type="ECO:0000313" key="3">
    <source>
        <dbReference type="EMBL" id="TQF04021.1"/>
    </source>
</evidence>
<dbReference type="OrthoDB" id="3869178at2"/>
<keyword evidence="1" id="KW-1133">Transmembrane helix</keyword>
<evidence type="ECO:0000313" key="4">
    <source>
        <dbReference type="Proteomes" id="UP000319103"/>
    </source>
</evidence>
<sequence>MGRVGARLRDGAGWRAAGYQVLMFPWRVFSFCVAVTLWSTGLALATLPAWNWVFPTYVGWPGYRLFDYTDAHHVHHVYYIASFWQLTRASLVGIGLLFLAAWATHLLTDVSRGAARALLADWSS</sequence>
<feature type="domain" description="Putative sensor" evidence="2">
    <location>
        <begin position="2"/>
        <end position="119"/>
    </location>
</feature>
<keyword evidence="4" id="KW-1185">Reference proteome</keyword>
<comment type="caution">
    <text evidence="3">The sequence shown here is derived from an EMBL/GenBank/DDBJ whole genome shotgun (WGS) entry which is preliminary data.</text>
</comment>
<gene>
    <name evidence="3" type="ORF">E6W39_19535</name>
</gene>